<dbReference type="OrthoDB" id="6604247at2759"/>
<feature type="chain" id="PRO_5022905823" evidence="1">
    <location>
        <begin position="22"/>
        <end position="146"/>
    </location>
</feature>
<dbReference type="EMBL" id="CABPRJ010001902">
    <property type="protein sequence ID" value="VVC40261.1"/>
    <property type="molecule type" value="Genomic_DNA"/>
</dbReference>
<dbReference type="AlphaFoldDB" id="A0A5E4NCS2"/>
<keyword evidence="3" id="KW-1185">Reference proteome</keyword>
<evidence type="ECO:0000313" key="3">
    <source>
        <dbReference type="Proteomes" id="UP000325440"/>
    </source>
</evidence>
<sequence>MRPSTLFAGLIVGFVVAATAASVNDDEGISAAVPWNNRFDERIYADAPNYLTYQLNHKRYYSVPYHPVARLRSSQNAGVPIPYAIRNNMNEDENRFEPPVWKPTAAELLALLMNRKKGGDPDLENTNIMRFGISKRTRFDGDNYFY</sequence>
<organism evidence="2 3">
    <name type="scientific">Cinara cedri</name>
    <dbReference type="NCBI Taxonomy" id="506608"/>
    <lineage>
        <taxon>Eukaryota</taxon>
        <taxon>Metazoa</taxon>
        <taxon>Ecdysozoa</taxon>
        <taxon>Arthropoda</taxon>
        <taxon>Hexapoda</taxon>
        <taxon>Insecta</taxon>
        <taxon>Pterygota</taxon>
        <taxon>Neoptera</taxon>
        <taxon>Paraneoptera</taxon>
        <taxon>Hemiptera</taxon>
        <taxon>Sternorrhyncha</taxon>
        <taxon>Aphidomorpha</taxon>
        <taxon>Aphidoidea</taxon>
        <taxon>Aphididae</taxon>
        <taxon>Lachninae</taxon>
        <taxon>Cinara</taxon>
    </lineage>
</organism>
<proteinExistence type="predicted"/>
<reference evidence="2 3" key="1">
    <citation type="submission" date="2019-08" db="EMBL/GenBank/DDBJ databases">
        <authorList>
            <person name="Alioto T."/>
            <person name="Alioto T."/>
            <person name="Gomez Garrido J."/>
        </authorList>
    </citation>
    <scope>NUCLEOTIDE SEQUENCE [LARGE SCALE GENOMIC DNA]</scope>
</reference>
<protein>
    <submittedName>
        <fullName evidence="2">Uncharacterized protein</fullName>
    </submittedName>
</protein>
<feature type="signal peptide" evidence="1">
    <location>
        <begin position="1"/>
        <end position="21"/>
    </location>
</feature>
<gene>
    <name evidence="2" type="ORF">CINCED_3A010451</name>
</gene>
<dbReference type="Proteomes" id="UP000325440">
    <property type="component" value="Unassembled WGS sequence"/>
</dbReference>
<keyword evidence="1" id="KW-0732">Signal</keyword>
<accession>A0A5E4NCS2</accession>
<evidence type="ECO:0000256" key="1">
    <source>
        <dbReference type="SAM" id="SignalP"/>
    </source>
</evidence>
<name>A0A5E4NCS2_9HEMI</name>
<evidence type="ECO:0000313" key="2">
    <source>
        <dbReference type="EMBL" id="VVC40261.1"/>
    </source>
</evidence>